<dbReference type="Pfam" id="PF00082">
    <property type="entry name" value="Peptidase_S8"/>
    <property type="match status" value="2"/>
</dbReference>
<dbReference type="InterPro" id="IPR045051">
    <property type="entry name" value="SBT"/>
</dbReference>
<dbReference type="AlphaFoldDB" id="A0A2N9HY84"/>
<organism evidence="6">
    <name type="scientific">Fagus sylvatica</name>
    <name type="common">Beechnut</name>
    <dbReference type="NCBI Taxonomy" id="28930"/>
    <lineage>
        <taxon>Eukaryota</taxon>
        <taxon>Viridiplantae</taxon>
        <taxon>Streptophyta</taxon>
        <taxon>Embryophyta</taxon>
        <taxon>Tracheophyta</taxon>
        <taxon>Spermatophyta</taxon>
        <taxon>Magnoliopsida</taxon>
        <taxon>eudicotyledons</taxon>
        <taxon>Gunneridae</taxon>
        <taxon>Pentapetalae</taxon>
        <taxon>rosids</taxon>
        <taxon>fabids</taxon>
        <taxon>Fagales</taxon>
        <taxon>Fagaceae</taxon>
        <taxon>Fagus</taxon>
    </lineage>
</organism>
<dbReference type="Gene3D" id="3.40.50.200">
    <property type="entry name" value="Peptidase S8/S53 domain"/>
    <property type="match status" value="3"/>
</dbReference>
<dbReference type="GO" id="GO:0006508">
    <property type="term" value="P:proteolysis"/>
    <property type="evidence" value="ECO:0007669"/>
    <property type="project" value="InterPro"/>
</dbReference>
<protein>
    <recommendedName>
        <fullName evidence="7">Subtilisin-like protease fibronectin type-III domain-containing protein</fullName>
    </recommendedName>
</protein>
<evidence type="ECO:0000259" key="4">
    <source>
        <dbReference type="Pfam" id="PF00082"/>
    </source>
</evidence>
<evidence type="ECO:0000256" key="3">
    <source>
        <dbReference type="ARBA" id="ARBA00022729"/>
    </source>
</evidence>
<dbReference type="Gene3D" id="3.50.30.30">
    <property type="match status" value="1"/>
</dbReference>
<dbReference type="GO" id="GO:0005576">
    <property type="term" value="C:extracellular region"/>
    <property type="evidence" value="ECO:0007669"/>
    <property type="project" value="UniProtKB-SubCell"/>
</dbReference>
<evidence type="ECO:0000256" key="2">
    <source>
        <dbReference type="ARBA" id="ARBA00011073"/>
    </source>
</evidence>
<reference evidence="6" key="1">
    <citation type="submission" date="2018-02" db="EMBL/GenBank/DDBJ databases">
        <authorList>
            <person name="Cohen D.B."/>
            <person name="Kent A.D."/>
        </authorList>
    </citation>
    <scope>NUCLEOTIDE SEQUENCE</scope>
</reference>
<dbReference type="Pfam" id="PF17766">
    <property type="entry name" value="fn3_6"/>
    <property type="match status" value="1"/>
</dbReference>
<proteinExistence type="inferred from homology"/>
<dbReference type="PANTHER" id="PTHR10795">
    <property type="entry name" value="PROPROTEIN CONVERTASE SUBTILISIN/KEXIN"/>
    <property type="match status" value="1"/>
</dbReference>
<dbReference type="InterPro" id="IPR000209">
    <property type="entry name" value="Peptidase_S8/S53_dom"/>
</dbReference>
<dbReference type="Gene3D" id="2.60.40.2310">
    <property type="match status" value="1"/>
</dbReference>
<accession>A0A2N9HY84</accession>
<dbReference type="InterPro" id="IPR041469">
    <property type="entry name" value="Subtilisin-like_FN3"/>
</dbReference>
<evidence type="ECO:0008006" key="7">
    <source>
        <dbReference type="Google" id="ProtNLM"/>
    </source>
</evidence>
<feature type="domain" description="Peptidase S8/S53" evidence="4">
    <location>
        <begin position="57"/>
        <end position="182"/>
    </location>
</feature>
<sequence>MHGFSARLTPSQLSEIEKSPAHLATYPDSFVKLLTTYSPKFLGLKKDSGIWPAASYGKDVIVGILDSGIWPESESFKDVNMSSVPQRWKGKCENDTLFSSSACNKKLIGARYFNKGFLAQHSHLSKDTDFNTVRDDIGHGSHTSSTAVGNVVPDISYFGYARGPARGMAPAAHLAVYKTPYFQDNIAIASLSAIDNGIFVVCSAGNDGDFKTIVNGAPWITTVGAGTLDRSFAATVTLENGLTMEGISYFPESILISDLPLFYGKGNRSKAICNNEALDRKEVAGKVVLCDYSTKIDISQQLREVQRVGAYAAIFLTDISFSLHFKKYSIPGLFLPTASRTLVKEYVTKVRNPKVEEMKFVLTRFGGNPAPQVANFSSKGPNPISPDVLKPDIIAPGVDILAAVVPKPFIQVGNYDFGCRLCIRLGHINGSTPCCWCGSFTESSTILNSQLTGISGTPLEFGAGHINPNKAMDPGLIYDMGLQDYIEYICGLGYTKKQMSVLIKRTHWSCNHKSIHDLNYPSITAVLTNKTRYPVEMNFSRVVTNVGKDKAIYRAHLENIPTGMRISVKPITLTFTRKYQNQSFVVSIEIDRDFPRVLFGFLKWIDQDSHVVSSPIVAINY</sequence>
<dbReference type="InterPro" id="IPR036852">
    <property type="entry name" value="Peptidase_S8/S53_dom_sf"/>
</dbReference>
<evidence type="ECO:0000313" key="6">
    <source>
        <dbReference type="EMBL" id="SPD17312.1"/>
    </source>
</evidence>
<comment type="subcellular location">
    <subcellularLocation>
        <location evidence="1">Secreted</location>
    </subcellularLocation>
</comment>
<gene>
    <name evidence="6" type="ORF">FSB_LOCUS45194</name>
</gene>
<dbReference type="CDD" id="cd02120">
    <property type="entry name" value="PA_subtilisin_like"/>
    <property type="match status" value="1"/>
</dbReference>
<evidence type="ECO:0000259" key="5">
    <source>
        <dbReference type="Pfam" id="PF17766"/>
    </source>
</evidence>
<keyword evidence="3" id="KW-0732">Signal</keyword>
<dbReference type="SUPFAM" id="SSF52743">
    <property type="entry name" value="Subtilisin-like"/>
    <property type="match status" value="1"/>
</dbReference>
<feature type="domain" description="Peptidase S8/S53" evidence="4">
    <location>
        <begin position="191"/>
        <end position="407"/>
    </location>
</feature>
<dbReference type="EMBL" id="OIVN01004434">
    <property type="protein sequence ID" value="SPD17312.1"/>
    <property type="molecule type" value="Genomic_DNA"/>
</dbReference>
<name>A0A2N9HY84_FAGSY</name>
<comment type="similarity">
    <text evidence="2">Belongs to the peptidase S8 family.</text>
</comment>
<evidence type="ECO:0000256" key="1">
    <source>
        <dbReference type="ARBA" id="ARBA00004613"/>
    </source>
</evidence>
<feature type="domain" description="Subtilisin-like protease fibronectin type-III" evidence="5">
    <location>
        <begin position="517"/>
        <end position="617"/>
    </location>
</feature>
<dbReference type="GO" id="GO:0004252">
    <property type="term" value="F:serine-type endopeptidase activity"/>
    <property type="evidence" value="ECO:0007669"/>
    <property type="project" value="InterPro"/>
</dbReference>